<dbReference type="Pfam" id="PF13145">
    <property type="entry name" value="Rotamase_2"/>
    <property type="match status" value="1"/>
</dbReference>
<dbReference type="PANTHER" id="PTHR47245">
    <property type="entry name" value="PEPTIDYLPROLYL ISOMERASE"/>
    <property type="match status" value="1"/>
</dbReference>
<dbReference type="SUPFAM" id="SSF109998">
    <property type="entry name" value="Triger factor/SurA peptide-binding domain-like"/>
    <property type="match status" value="1"/>
</dbReference>
<reference evidence="2" key="1">
    <citation type="submission" date="2018-06" db="EMBL/GenBank/DDBJ databases">
        <authorList>
            <person name="Zhirakovskaya E."/>
        </authorList>
    </citation>
    <scope>NUCLEOTIDE SEQUENCE</scope>
</reference>
<dbReference type="AlphaFoldDB" id="A0A3B1A0H6"/>
<sequence length="336" mass="37965">MDLKVDKGMSARLLFLLLMWVFSISSVLATETEAPQENDSEEPLSYLAIIDGEEIPIGEYVSALRRGMRDRFYHGTIPEEEQKKFYQEVADELIQRFLLVREARQRNILPDVGAVEAAVEQYDERFQKDPDWAKAREEVLPQVRNKLEADSLALRLEEAVKVIGKPTEKELEEFYESNKALFTTPERVKVSLILLRVDPSSTGEVWQQASEEASAIVARLTKGADFAELARIHSSDESAQNGGDMGYTHSGMLGDAAQKVLDIMEIGDTSAPVMMLEGVAIFRLQDKITSELNPLDAVRERAESLYLREMGEKAWEDLIADLRSKAKIEINDAPWR</sequence>
<dbReference type="InterPro" id="IPR023058">
    <property type="entry name" value="PPIase_PpiC_CS"/>
</dbReference>
<dbReference type="Gene3D" id="1.10.4030.10">
    <property type="entry name" value="Porin chaperone SurA, peptide-binding domain"/>
    <property type="match status" value="1"/>
</dbReference>
<dbReference type="SUPFAM" id="SSF54534">
    <property type="entry name" value="FKBP-like"/>
    <property type="match status" value="1"/>
</dbReference>
<dbReference type="GO" id="GO:0003755">
    <property type="term" value="F:peptidyl-prolyl cis-trans isomerase activity"/>
    <property type="evidence" value="ECO:0007669"/>
    <property type="project" value="InterPro"/>
</dbReference>
<dbReference type="PANTHER" id="PTHR47245:SF2">
    <property type="entry name" value="PEPTIDYL-PROLYL CIS-TRANS ISOMERASE HP_0175-RELATED"/>
    <property type="match status" value="1"/>
</dbReference>
<evidence type="ECO:0000313" key="2">
    <source>
        <dbReference type="EMBL" id="VAW95040.1"/>
    </source>
</evidence>
<dbReference type="InterPro" id="IPR050245">
    <property type="entry name" value="PrsA_foldase"/>
</dbReference>
<dbReference type="Gene3D" id="3.10.50.40">
    <property type="match status" value="1"/>
</dbReference>
<organism evidence="2">
    <name type="scientific">hydrothermal vent metagenome</name>
    <dbReference type="NCBI Taxonomy" id="652676"/>
    <lineage>
        <taxon>unclassified sequences</taxon>
        <taxon>metagenomes</taxon>
        <taxon>ecological metagenomes</taxon>
    </lineage>
</organism>
<dbReference type="EMBL" id="UOFU01000063">
    <property type="protein sequence ID" value="VAW95040.1"/>
    <property type="molecule type" value="Genomic_DNA"/>
</dbReference>
<dbReference type="InterPro" id="IPR000297">
    <property type="entry name" value="PPIase_PpiC"/>
</dbReference>
<proteinExistence type="predicted"/>
<dbReference type="PROSITE" id="PS01096">
    <property type="entry name" value="PPIC_PPIASE_1"/>
    <property type="match status" value="1"/>
</dbReference>
<dbReference type="PROSITE" id="PS50198">
    <property type="entry name" value="PPIC_PPIASE_2"/>
    <property type="match status" value="1"/>
</dbReference>
<gene>
    <name evidence="2" type="ORF">MNBD_GAMMA20-29</name>
</gene>
<feature type="domain" description="PpiC" evidence="1">
    <location>
        <begin position="185"/>
        <end position="286"/>
    </location>
</feature>
<evidence type="ECO:0000259" key="1">
    <source>
        <dbReference type="PROSITE" id="PS50198"/>
    </source>
</evidence>
<accession>A0A3B1A0H6</accession>
<name>A0A3B1A0H6_9ZZZZ</name>
<dbReference type="InterPro" id="IPR046357">
    <property type="entry name" value="PPIase_dom_sf"/>
</dbReference>
<protein>
    <recommendedName>
        <fullName evidence="1">PpiC domain-containing protein</fullName>
    </recommendedName>
</protein>
<dbReference type="InterPro" id="IPR027304">
    <property type="entry name" value="Trigger_fact/SurA_dom_sf"/>
</dbReference>